<gene>
    <name evidence="2" type="ORF">SOCE26_087910</name>
</gene>
<protein>
    <submittedName>
        <fullName evidence="2">Uncharacterized protein</fullName>
    </submittedName>
</protein>
<keyword evidence="1" id="KW-0472">Membrane</keyword>
<dbReference type="EMBL" id="CP012673">
    <property type="protein sequence ID" value="AUX47273.1"/>
    <property type="molecule type" value="Genomic_DNA"/>
</dbReference>
<reference evidence="2 3" key="1">
    <citation type="submission" date="2015-09" db="EMBL/GenBank/DDBJ databases">
        <title>Sorangium comparison.</title>
        <authorList>
            <person name="Zaburannyi N."/>
            <person name="Bunk B."/>
            <person name="Overmann J."/>
            <person name="Mueller R."/>
        </authorList>
    </citation>
    <scope>NUCLEOTIDE SEQUENCE [LARGE SCALE GENOMIC DNA]</scope>
    <source>
        <strain evidence="2 3">So ce26</strain>
    </source>
</reference>
<name>A0A2L0F6V6_SORCE</name>
<keyword evidence="1" id="KW-0812">Transmembrane</keyword>
<proteinExistence type="predicted"/>
<dbReference type="RefSeq" id="WP_234022981.1">
    <property type="nucleotide sequence ID" value="NZ_CP012673.1"/>
</dbReference>
<dbReference type="AlphaFoldDB" id="A0A2L0F6V6"/>
<sequence>MHRAVRDIHSEAERGKVLADAWQRYNAVNAISLGTAAFTWFLGRAVISGRSIDAETRSLVRVKDVLLGATLATSLVNMLSGREMSEQAPGRAVPVQDGDMPSPRTPERAVAMQRILNVMGPLNIALTAGVIGVTTILAMKSGRSTKWSFVSRFLP</sequence>
<keyword evidence="1" id="KW-1133">Transmembrane helix</keyword>
<accession>A0A2L0F6V6</accession>
<evidence type="ECO:0000313" key="3">
    <source>
        <dbReference type="Proteomes" id="UP000238348"/>
    </source>
</evidence>
<evidence type="ECO:0000313" key="2">
    <source>
        <dbReference type="EMBL" id="AUX47273.1"/>
    </source>
</evidence>
<organism evidence="2 3">
    <name type="scientific">Sorangium cellulosum</name>
    <name type="common">Polyangium cellulosum</name>
    <dbReference type="NCBI Taxonomy" id="56"/>
    <lineage>
        <taxon>Bacteria</taxon>
        <taxon>Pseudomonadati</taxon>
        <taxon>Myxococcota</taxon>
        <taxon>Polyangia</taxon>
        <taxon>Polyangiales</taxon>
        <taxon>Polyangiaceae</taxon>
        <taxon>Sorangium</taxon>
    </lineage>
</organism>
<dbReference type="Proteomes" id="UP000238348">
    <property type="component" value="Chromosome"/>
</dbReference>
<feature type="transmembrane region" description="Helical" evidence="1">
    <location>
        <begin position="118"/>
        <end position="139"/>
    </location>
</feature>
<evidence type="ECO:0000256" key="1">
    <source>
        <dbReference type="SAM" id="Phobius"/>
    </source>
</evidence>